<evidence type="ECO:0000313" key="1">
    <source>
        <dbReference type="EMBL" id="KAJ0090843.1"/>
    </source>
</evidence>
<reference evidence="2" key="1">
    <citation type="journal article" date="2023" name="G3 (Bethesda)">
        <title>Genome assembly and association tests identify interacting loci associated with vigor, precocity, and sex in interspecific pistachio rootstocks.</title>
        <authorList>
            <person name="Palmer W."/>
            <person name="Jacygrad E."/>
            <person name="Sagayaradj S."/>
            <person name="Cavanaugh K."/>
            <person name="Han R."/>
            <person name="Bertier L."/>
            <person name="Beede B."/>
            <person name="Kafkas S."/>
            <person name="Golino D."/>
            <person name="Preece J."/>
            <person name="Michelmore R."/>
        </authorList>
    </citation>
    <scope>NUCLEOTIDE SEQUENCE [LARGE SCALE GENOMIC DNA]</scope>
</reference>
<dbReference type="EMBL" id="CM047904">
    <property type="protein sequence ID" value="KAJ0090843.1"/>
    <property type="molecule type" value="Genomic_DNA"/>
</dbReference>
<gene>
    <name evidence="1" type="ORF">Patl1_14563</name>
</gene>
<dbReference type="Proteomes" id="UP001164250">
    <property type="component" value="Chromosome 8"/>
</dbReference>
<name>A0ACC1AW18_9ROSI</name>
<organism evidence="1 2">
    <name type="scientific">Pistacia atlantica</name>
    <dbReference type="NCBI Taxonomy" id="434234"/>
    <lineage>
        <taxon>Eukaryota</taxon>
        <taxon>Viridiplantae</taxon>
        <taxon>Streptophyta</taxon>
        <taxon>Embryophyta</taxon>
        <taxon>Tracheophyta</taxon>
        <taxon>Spermatophyta</taxon>
        <taxon>Magnoliopsida</taxon>
        <taxon>eudicotyledons</taxon>
        <taxon>Gunneridae</taxon>
        <taxon>Pentapetalae</taxon>
        <taxon>rosids</taxon>
        <taxon>malvids</taxon>
        <taxon>Sapindales</taxon>
        <taxon>Anacardiaceae</taxon>
        <taxon>Pistacia</taxon>
    </lineage>
</organism>
<sequence length="113" mass="12403">MFKISSILAFFLISILFFSLSLPSSAHDHHHRAATLVPHSRVLLHEEGRLLSSAEPRKLKIFMKKRSSGTGTGIATRARGKTSSAFRTSQISSFHFGSVFACSLLLGFLVLSL</sequence>
<protein>
    <submittedName>
        <fullName evidence="1">Uncharacterized protein</fullName>
    </submittedName>
</protein>
<evidence type="ECO:0000313" key="2">
    <source>
        <dbReference type="Proteomes" id="UP001164250"/>
    </source>
</evidence>
<comment type="caution">
    <text evidence="1">The sequence shown here is derived from an EMBL/GenBank/DDBJ whole genome shotgun (WGS) entry which is preliminary data.</text>
</comment>
<accession>A0ACC1AW18</accession>
<proteinExistence type="predicted"/>
<keyword evidence="2" id="KW-1185">Reference proteome</keyword>